<evidence type="ECO:0000313" key="3">
    <source>
        <dbReference type="Proteomes" id="UP001060261"/>
    </source>
</evidence>
<dbReference type="PANTHER" id="PTHR43218">
    <property type="entry name" value="PHOSPHORIBOSYLTRANSFERASE-RELATED"/>
    <property type="match status" value="1"/>
</dbReference>
<dbReference type="Proteomes" id="UP001060261">
    <property type="component" value="Chromosome"/>
</dbReference>
<protein>
    <submittedName>
        <fullName evidence="2">Phosphoribosyltransferase family protein</fullName>
    </submittedName>
</protein>
<dbReference type="CDD" id="cd06223">
    <property type="entry name" value="PRTases_typeI"/>
    <property type="match status" value="1"/>
</dbReference>
<proteinExistence type="predicted"/>
<evidence type="ECO:0000313" key="2">
    <source>
        <dbReference type="EMBL" id="UWX62718.1"/>
    </source>
</evidence>
<dbReference type="PANTHER" id="PTHR43218:SF1">
    <property type="entry name" value="PHOSPHORIBOSYLTRANSFERASE"/>
    <property type="match status" value="1"/>
</dbReference>
<reference evidence="2" key="1">
    <citation type="submission" date="2022-09" db="EMBL/GenBank/DDBJ databases">
        <title>genome sequence of Deinococcus rubellus.</title>
        <authorList>
            <person name="Srinivasan S."/>
        </authorList>
    </citation>
    <scope>NUCLEOTIDE SEQUENCE</scope>
    <source>
        <strain evidence="2">Ant6</strain>
    </source>
</reference>
<keyword evidence="2" id="KW-0808">Transferase</keyword>
<keyword evidence="3" id="KW-1185">Reference proteome</keyword>
<name>A0ABY5YCI3_9DEIO</name>
<dbReference type="EMBL" id="CP104213">
    <property type="protein sequence ID" value="UWX62718.1"/>
    <property type="molecule type" value="Genomic_DNA"/>
</dbReference>
<dbReference type="Pfam" id="PF00156">
    <property type="entry name" value="Pribosyltran"/>
    <property type="match status" value="1"/>
</dbReference>
<feature type="domain" description="Phosphoribosyltransferase" evidence="1">
    <location>
        <begin position="53"/>
        <end position="183"/>
    </location>
</feature>
<dbReference type="SUPFAM" id="SSF53271">
    <property type="entry name" value="PRTase-like"/>
    <property type="match status" value="1"/>
</dbReference>
<evidence type="ECO:0000259" key="1">
    <source>
        <dbReference type="Pfam" id="PF00156"/>
    </source>
</evidence>
<dbReference type="Gene3D" id="3.40.50.2020">
    <property type="match status" value="1"/>
</dbReference>
<accession>A0ABY5YCI3</accession>
<sequence length="193" mass="20231">MNNADQSAAPGASSDGQRRIYRVQVGTVTRDLPVVEVAPGVNIALFNMLGDTEVTEAAGKALAALIPGGVDVLVTPEVKALGLAHVISRESGLPYVVIRKTVKPYMIEPVAREVVSITTGKPQLLVLDGFDISKIRGHKVAIVDDVVSSGGTLASLRQIIEEVGGEVAAVVAVFTEGQEREEVTALGHLPLFS</sequence>
<dbReference type="GO" id="GO:0016757">
    <property type="term" value="F:glycosyltransferase activity"/>
    <property type="evidence" value="ECO:0007669"/>
    <property type="project" value="UniProtKB-KW"/>
</dbReference>
<organism evidence="2 3">
    <name type="scientific">Deinococcus rubellus</name>
    <dbReference type="NCBI Taxonomy" id="1889240"/>
    <lineage>
        <taxon>Bacteria</taxon>
        <taxon>Thermotogati</taxon>
        <taxon>Deinococcota</taxon>
        <taxon>Deinococci</taxon>
        <taxon>Deinococcales</taxon>
        <taxon>Deinococcaceae</taxon>
        <taxon>Deinococcus</taxon>
    </lineage>
</organism>
<gene>
    <name evidence="2" type="ORF">N0D28_08020</name>
</gene>
<dbReference type="InterPro" id="IPR000836">
    <property type="entry name" value="PRTase_dom"/>
</dbReference>
<dbReference type="NCBIfam" id="NF005592">
    <property type="entry name" value="PRK07322.1"/>
    <property type="match status" value="1"/>
</dbReference>
<dbReference type="InterPro" id="IPR029057">
    <property type="entry name" value="PRTase-like"/>
</dbReference>
<dbReference type="RefSeq" id="WP_260559013.1">
    <property type="nucleotide sequence ID" value="NZ_BAABEC010000059.1"/>
</dbReference>
<keyword evidence="2" id="KW-0328">Glycosyltransferase</keyword>